<keyword evidence="2" id="KW-1133">Transmembrane helix</keyword>
<feature type="compositionally biased region" description="Basic and acidic residues" evidence="1">
    <location>
        <begin position="116"/>
        <end position="136"/>
    </location>
</feature>
<name>A0ABQ2CY24_9DEIO</name>
<dbReference type="Proteomes" id="UP000632222">
    <property type="component" value="Unassembled WGS sequence"/>
</dbReference>
<sequence length="143" mass="15591">MTIAENTSERLRVHLQQVQDLIQRLRGTYNLLTTVSSIGGFLATAIATYAAVKQGAIVGEGKTGWSLTCGAVGLLTLLSTLCTTMIQQARLTERITTAEACAGQLRAVSKGLRNNRHTEQEAREELEDLKEQHPELLRSSPVT</sequence>
<comment type="caution">
    <text evidence="3">The sequence shown here is derived from an EMBL/GenBank/DDBJ whole genome shotgun (WGS) entry which is preliminary data.</text>
</comment>
<organism evidence="3 4">
    <name type="scientific">Deinococcus roseus</name>
    <dbReference type="NCBI Taxonomy" id="392414"/>
    <lineage>
        <taxon>Bacteria</taxon>
        <taxon>Thermotogati</taxon>
        <taxon>Deinococcota</taxon>
        <taxon>Deinococci</taxon>
        <taxon>Deinococcales</taxon>
        <taxon>Deinococcaceae</taxon>
        <taxon>Deinococcus</taxon>
    </lineage>
</organism>
<evidence type="ECO:0008006" key="5">
    <source>
        <dbReference type="Google" id="ProtNLM"/>
    </source>
</evidence>
<accession>A0ABQ2CY24</accession>
<evidence type="ECO:0000313" key="4">
    <source>
        <dbReference type="Proteomes" id="UP000632222"/>
    </source>
</evidence>
<proteinExistence type="predicted"/>
<feature type="transmembrane region" description="Helical" evidence="2">
    <location>
        <begin position="29"/>
        <end position="52"/>
    </location>
</feature>
<feature type="region of interest" description="Disordered" evidence="1">
    <location>
        <begin position="112"/>
        <end position="143"/>
    </location>
</feature>
<keyword evidence="2" id="KW-0812">Transmembrane</keyword>
<feature type="transmembrane region" description="Helical" evidence="2">
    <location>
        <begin position="64"/>
        <end position="86"/>
    </location>
</feature>
<keyword evidence="2" id="KW-0472">Membrane</keyword>
<reference evidence="4" key="1">
    <citation type="journal article" date="2019" name="Int. J. Syst. Evol. Microbiol.">
        <title>The Global Catalogue of Microorganisms (GCM) 10K type strain sequencing project: providing services to taxonomists for standard genome sequencing and annotation.</title>
        <authorList>
            <consortium name="The Broad Institute Genomics Platform"/>
            <consortium name="The Broad Institute Genome Sequencing Center for Infectious Disease"/>
            <person name="Wu L."/>
            <person name="Ma J."/>
        </authorList>
    </citation>
    <scope>NUCLEOTIDE SEQUENCE [LARGE SCALE GENOMIC DNA]</scope>
    <source>
        <strain evidence="4">JCM 14370</strain>
    </source>
</reference>
<dbReference type="RefSeq" id="WP_189002321.1">
    <property type="nucleotide sequence ID" value="NZ_BMOD01000005.1"/>
</dbReference>
<evidence type="ECO:0000256" key="1">
    <source>
        <dbReference type="SAM" id="MobiDB-lite"/>
    </source>
</evidence>
<protein>
    <recommendedName>
        <fullName evidence="5">SMODS and SLOG-associating 2TM effector domain-containing protein</fullName>
    </recommendedName>
</protein>
<gene>
    <name evidence="3" type="ORF">GCM10008938_17680</name>
</gene>
<evidence type="ECO:0000313" key="3">
    <source>
        <dbReference type="EMBL" id="GGJ31974.1"/>
    </source>
</evidence>
<keyword evidence="4" id="KW-1185">Reference proteome</keyword>
<evidence type="ECO:0000256" key="2">
    <source>
        <dbReference type="SAM" id="Phobius"/>
    </source>
</evidence>
<dbReference type="EMBL" id="BMOD01000005">
    <property type="protein sequence ID" value="GGJ31974.1"/>
    <property type="molecule type" value="Genomic_DNA"/>
</dbReference>